<dbReference type="Proteomes" id="UP000178370">
    <property type="component" value="Unassembled WGS sequence"/>
</dbReference>
<organism evidence="2 3">
    <name type="scientific">Candidatus Kaiserbacteria bacterium RIFCSPHIGHO2_01_FULL_54_36</name>
    <dbReference type="NCBI Taxonomy" id="1798482"/>
    <lineage>
        <taxon>Bacteria</taxon>
        <taxon>Candidatus Kaiseribacteriota</taxon>
    </lineage>
</organism>
<dbReference type="PRINTS" id="PR00111">
    <property type="entry name" value="ABHYDROLASE"/>
</dbReference>
<dbReference type="InterPro" id="IPR029058">
    <property type="entry name" value="AB_hydrolase_fold"/>
</dbReference>
<sequence length="232" mass="26524">MNRHKLFILHGWTYYAAETWKPLLEILSARGIDYEFLRIPGLTDGTNPVWTLDDYVRWLEERTVPFDKVILYGHSNGGRISLAFTAKHPEKVSCLILEDSAGIPPVGLRKWKRDIFKKIANIGQMFVRSERFRDLFYKIIRESDYRKATPEMRKTMANLLSVDLSLVLGQIVCPTLIIWGANDATTPISGGKVMHAGIRNSRMVVIPDARHAPHITHTKKVADLISEELKRT</sequence>
<evidence type="ECO:0000313" key="2">
    <source>
        <dbReference type="EMBL" id="OGG49642.1"/>
    </source>
</evidence>
<comment type="caution">
    <text evidence="2">The sequence shown here is derived from an EMBL/GenBank/DDBJ whole genome shotgun (WGS) entry which is preliminary data.</text>
</comment>
<dbReference type="SUPFAM" id="SSF53474">
    <property type="entry name" value="alpha/beta-Hydrolases"/>
    <property type="match status" value="1"/>
</dbReference>
<dbReference type="PANTHER" id="PTHR43798">
    <property type="entry name" value="MONOACYLGLYCEROL LIPASE"/>
    <property type="match status" value="1"/>
</dbReference>
<accession>A0A1F6CLA1</accession>
<dbReference type="EMBL" id="MFKV01000028">
    <property type="protein sequence ID" value="OGG49642.1"/>
    <property type="molecule type" value="Genomic_DNA"/>
</dbReference>
<dbReference type="Gene3D" id="3.40.50.1820">
    <property type="entry name" value="alpha/beta hydrolase"/>
    <property type="match status" value="1"/>
</dbReference>
<dbReference type="InterPro" id="IPR000073">
    <property type="entry name" value="AB_hydrolase_1"/>
</dbReference>
<dbReference type="Pfam" id="PF00561">
    <property type="entry name" value="Abhydrolase_1"/>
    <property type="match status" value="1"/>
</dbReference>
<dbReference type="STRING" id="1798482.A2763_03100"/>
<dbReference type="InterPro" id="IPR050266">
    <property type="entry name" value="AB_hydrolase_sf"/>
</dbReference>
<feature type="domain" description="AB hydrolase-1" evidence="1">
    <location>
        <begin position="45"/>
        <end position="217"/>
    </location>
</feature>
<reference evidence="2 3" key="1">
    <citation type="journal article" date="2016" name="Nat. Commun.">
        <title>Thousands of microbial genomes shed light on interconnected biogeochemical processes in an aquifer system.</title>
        <authorList>
            <person name="Anantharaman K."/>
            <person name="Brown C.T."/>
            <person name="Hug L.A."/>
            <person name="Sharon I."/>
            <person name="Castelle C.J."/>
            <person name="Probst A.J."/>
            <person name="Thomas B.C."/>
            <person name="Singh A."/>
            <person name="Wilkins M.J."/>
            <person name="Karaoz U."/>
            <person name="Brodie E.L."/>
            <person name="Williams K.H."/>
            <person name="Hubbard S.S."/>
            <person name="Banfield J.F."/>
        </authorList>
    </citation>
    <scope>NUCLEOTIDE SEQUENCE [LARGE SCALE GENOMIC DNA]</scope>
</reference>
<evidence type="ECO:0000313" key="3">
    <source>
        <dbReference type="Proteomes" id="UP000178370"/>
    </source>
</evidence>
<name>A0A1F6CLA1_9BACT</name>
<dbReference type="AlphaFoldDB" id="A0A1F6CLA1"/>
<evidence type="ECO:0000259" key="1">
    <source>
        <dbReference type="Pfam" id="PF00561"/>
    </source>
</evidence>
<proteinExistence type="predicted"/>
<protein>
    <recommendedName>
        <fullName evidence="1">AB hydrolase-1 domain-containing protein</fullName>
    </recommendedName>
</protein>
<gene>
    <name evidence="2" type="ORF">A2763_03100</name>
</gene>